<gene>
    <name evidence="2" type="ORF">M9Y10_003456</name>
</gene>
<reference evidence="2 3" key="1">
    <citation type="submission" date="2024-04" db="EMBL/GenBank/DDBJ databases">
        <title>Tritrichomonas musculus Genome.</title>
        <authorList>
            <person name="Alves-Ferreira E."/>
            <person name="Grigg M."/>
            <person name="Lorenzi H."/>
            <person name="Galac M."/>
        </authorList>
    </citation>
    <scope>NUCLEOTIDE SEQUENCE [LARGE SCALE GENOMIC DNA]</scope>
    <source>
        <strain evidence="2 3">EAF2021</strain>
    </source>
</reference>
<feature type="compositionally biased region" description="Basic and acidic residues" evidence="1">
    <location>
        <begin position="2160"/>
        <end position="2224"/>
    </location>
</feature>
<name>A0ABR2JQ62_9EUKA</name>
<organism evidence="2 3">
    <name type="scientific">Tritrichomonas musculus</name>
    <dbReference type="NCBI Taxonomy" id="1915356"/>
    <lineage>
        <taxon>Eukaryota</taxon>
        <taxon>Metamonada</taxon>
        <taxon>Parabasalia</taxon>
        <taxon>Tritrichomonadida</taxon>
        <taxon>Tritrichomonadidae</taxon>
        <taxon>Tritrichomonas</taxon>
    </lineage>
</organism>
<evidence type="ECO:0008006" key="4">
    <source>
        <dbReference type="Google" id="ProtNLM"/>
    </source>
</evidence>
<proteinExistence type="predicted"/>
<comment type="caution">
    <text evidence="2">The sequence shown here is derived from an EMBL/GenBank/DDBJ whole genome shotgun (WGS) entry which is preliminary data.</text>
</comment>
<evidence type="ECO:0000313" key="2">
    <source>
        <dbReference type="EMBL" id="KAK8880768.1"/>
    </source>
</evidence>
<protein>
    <recommendedName>
        <fullName evidence="4">Chorein N-terminal domain-containing protein</fullName>
    </recommendedName>
</protein>
<sequence>MSFFSTIFSKFLDQYIEKVDKNQVDVSLLKGHAELHNVSFTQNLLTSFGIPLAINDSHADQIIVDFPIMKNNSKSTYFQVTGIDIYATPEWSALNKVSINSVADLIQSIEDEKKATKADKQKVWNSWIEKVIDNAKIDIRNVRLHIEFDNYNNKKGALTLFFESLMMNTVDSEGKIVFLKEKPEILRKRIKLTSFSIALYTDVEPFQSFKQLDSIKYNFLTQSSFSLTMIHDRRKNSNFFNTFSIVFGPIFFYIRQEQYFSLQHLINDLMKSQIRQKFQSCMKPSIEKVNLKYYIKMWSFLYRCAIKMRRPHQFNPSIALQFLKKKKEYAKGFMSTINRKQFVKKSIKNNGEELTFLLIQYSSILIRRKERMISLNQKEIDSITSDDLRFFSKDSFQFNLNLQGICFELHSFLLMSVNNINCLFEKKNDNIKLNLEIQNWIVDDLNSKYKVIQTQNEENNFVMFRINSRDDPALFDVSKFKIDLRSSFLKNFCQFFVNNSNSNPLKNQPVTEENVKMSSINQFLIKLNPKTLMKFKIRIRGFSVGYSIDNGSQHSFQFEINHIELKNFSKKSNDNKLEIKSKMIFGEMKVDDSIISEEFSFKTKTTGIIDKFYFLNDLVTNLDILNAKIDIDSSIIDKINNILNSIANSTQSNQTKVYSSHKIYANCADISILINSGINLIILSISGIDINPSIEFRNISILEKDKDPKINIPTLCFNEWPIIKTDLLNIKLNSYEFFDLLDEVNWITKQITKLSSSFMPKNSEIDPKNKEEEEVKSIQVVANLIDYKMGDRANSMKFNNVLCILDDEFNIKIDSLGLFDSENKEFLFCKNKIDLKMNSIENKNSISIKIPDLKMNFLWNEINQIIEYFQDSRNLIEQNLSQNINKRINITKEDSIENINNYQNEIFLSIEKSSIDIENSFLLLIDDLNFEFLISDKSSLLLEMVKIDIDNLLEVNEFHFQIDDFIYDISISSINANLSQSKALKISELSFLPSILSKSDQKQSKSKEESQIDLNISINNFSFKESSTNLTLLIPVIKITMNSYHSIGAIHIPSINFENLVLNEIKIFLLYNSINFNNEEIDSIFSLDRKKLIEENEMKLTNIIASINSIDFEYAHYFVMRIFNAYKIYSKYFVTFSEGKNDSTKSNISISAIINQIMIRESNLNDSISLSKISFKQDNELTEFKCNSISFIDLLKLKNENFLLIQKNQSKTNIKINPIDVYLSINTLKTLTNIYESLMSLIKTDFDEKSKKEKTIKIHKNERKHNCYDIDVSGIQIHFPFEDDPLFKKHDLILSFDLQIQIESNSYKLLKMTNLKAFFTNIKKEMRFLPILLLESFSLQFNDNNDIEKKNFDFSLFEIKTGTIDLNVSAVDIFELQMIINNFIKSFNILIKPKTFSIPDENKQKKFLFSTINSMITIKPLSISLCEENRASNVYNPIFTLNIDSKNATLNLQNQIQSFSIELTFSISSMNLNLGKIEKFMPPTDLMISYSNGNSDTAYVGLSIKTAVDFNFTSSSFQNLMKFIRKFRNKEKILLLKNESKFNYNPEYWIQNNLDDIISIQFKTTKNDGNNMIVNVNDHLPICELEKDTQIAFKYKGISEVIFLKNIIFPIYYDNISVSTVSHKNSSKSVVFNSPLSIQNKLDCKIIIYIKEEKQFIRYIELLPKNKYPLPFEEKQYFIVSTFESINPKKHKKKLIDTKDIQFDSNQPPESFVMSLNKSPQIVKIQNIQNKKLISFVLNVNNDHRTKARVYEITPSLFIKNLLPCPIFSKIDNSEEIFVLQSQDEKQLNSINHDNQSFSISVGFDSESLHQGTVIKLDNDNGFFPGDESTAIQIQKVLKTNQKKVVIFTPCAIFNNTEEAITFSPSSSSNSQEKEIKSNDFVFYGLNNYNESEKSLKIDMSIEKSQKILNAIDCMQLTSNCSTVYLPRIDNPQLFYPLNCSITLGQFPLNATHIVTFSHYLYVINNLPFDFSLVPITSAKVGQLESNIGNIDQLLNEIEIESQILLKDSFIIPHSKSGNENCVLIKWMPKDGMFLFSVSNFPNNPIIQLNGINRTVFVVENRKEKFFIELNIYEDKSTLYAHFQVPAFPVPLVINNSLDTPIFVYQNIKPVRSKQMIDADSSSLFAFKEPFINSRQICIEIAKPKPEKQNSSIVINDTDENTKHHDESMKHDDDNENTKHHDESMKHDDDNENTKHHDKNMKHDDENAKHHDESMKHDDDDENTKFHDDDDYVYIPFLFSMEEQLSPLISEELNVIATTTVVSKNNSIMIQVRRLDDAIFYESSLRGFFSIRAIRVSLSNDQREVALFTMKEVMGETCQDSKNTFLTLSIQSIQIDNQKTNSKFPVFLVGNGSIFSNEENKSKGFFNVLSIFPRGVPLFTVINFMSIKIEPILIVPETSMVIALSSFVKELFKRKNNEDEIDAIFLEPSFRSVTVNKTLIAYLEICPIRIFINIPSERTGENYYVSTVMKLLNMISLNKISIITPKLFVSEFGNNISYLVELLRDFYGNEVINQITKYTIFKFVANSLIRFKFLDFIPLSSIKNDNNNAVVCDNRKPIFCYFNEIELNDVANQSNYYFDQTPDVISQLLDSNASLSNILIYHPNNQIDRPNIHSNKDRLIIGIQSDSSLNSNLNNLDLIQIFQTNNIKRERIPIISPIFSSFEFSNSKKFDEIYLQLQSEILKDKKLENQNIKFVIESSTDQLIYCVTNEMILCFELKNELFQISQKVEFSKLNSISSSGSTVSLKSDDQKIGQIVIQLNSEVNSNALLSFIATQQKVLSIFGFSI</sequence>
<feature type="region of interest" description="Disordered" evidence="1">
    <location>
        <begin position="2159"/>
        <end position="2224"/>
    </location>
</feature>
<keyword evidence="3" id="KW-1185">Reference proteome</keyword>
<evidence type="ECO:0000313" key="3">
    <source>
        <dbReference type="Proteomes" id="UP001470230"/>
    </source>
</evidence>
<evidence type="ECO:0000256" key="1">
    <source>
        <dbReference type="SAM" id="MobiDB-lite"/>
    </source>
</evidence>
<accession>A0ABR2JQ62</accession>
<dbReference type="Proteomes" id="UP001470230">
    <property type="component" value="Unassembled WGS sequence"/>
</dbReference>
<dbReference type="EMBL" id="JAPFFF010000010">
    <property type="protein sequence ID" value="KAK8880768.1"/>
    <property type="molecule type" value="Genomic_DNA"/>
</dbReference>